<dbReference type="RefSeq" id="WP_231418323.1">
    <property type="nucleotide sequence ID" value="NZ_CP126446.1"/>
</dbReference>
<dbReference type="SUPFAM" id="SSF51569">
    <property type="entry name" value="Aldolase"/>
    <property type="match status" value="1"/>
</dbReference>
<dbReference type="PANTHER" id="PTHR30246:SF1">
    <property type="entry name" value="2-DEHYDRO-3-DEOXY-6-PHOSPHOGALACTONATE ALDOLASE-RELATED"/>
    <property type="match status" value="1"/>
</dbReference>
<evidence type="ECO:0000256" key="2">
    <source>
        <dbReference type="ARBA" id="ARBA00006906"/>
    </source>
</evidence>
<dbReference type="InterPro" id="IPR000887">
    <property type="entry name" value="Aldlse_KDPG_KHG"/>
</dbReference>
<comment type="subunit">
    <text evidence="3">Homotrimer.</text>
</comment>
<evidence type="ECO:0000256" key="3">
    <source>
        <dbReference type="ARBA" id="ARBA00011233"/>
    </source>
</evidence>
<dbReference type="Proteomes" id="UP001236652">
    <property type="component" value="Chromosome"/>
</dbReference>
<keyword evidence="5" id="KW-0119">Carbohydrate metabolism</keyword>
<protein>
    <submittedName>
        <fullName evidence="6">Bifunctional 4-hydroxy-2-oxoglutarate aldolase/2-dehydro-3-deoxy-phosphogluconate aldolase</fullName>
    </submittedName>
</protein>
<evidence type="ECO:0000313" key="7">
    <source>
        <dbReference type="Proteomes" id="UP001236652"/>
    </source>
</evidence>
<evidence type="ECO:0000313" key="6">
    <source>
        <dbReference type="EMBL" id="WIF99091.1"/>
    </source>
</evidence>
<reference evidence="6 7" key="1">
    <citation type="submission" date="2023-05" db="EMBL/GenBank/DDBJ databases">
        <title>Comparative genomics reveals the evidence of polycyclic aromatic hydrocarbons degradation in moderately halophilic genus Pontibacillus.</title>
        <authorList>
            <person name="Yang H."/>
            <person name="Qian Z."/>
        </authorList>
    </citation>
    <scope>NUCLEOTIDE SEQUENCE [LARGE SCALE GENOMIC DNA]</scope>
    <source>
        <strain evidence="7">HN14</strain>
    </source>
</reference>
<dbReference type="NCBIfam" id="TIGR01182">
    <property type="entry name" value="eda"/>
    <property type="match status" value="1"/>
</dbReference>
<sequence length="208" mass="22615">MSTLQQIAKEKVVAILRLENPESILDVATSLYNGGVRIIEVTLNTPGALEHIQAIKQSHPDMVVGAGTVLDEHQASQSIMAGADFLLAPTYRKETIEVGNRNGIPVIPGVFTPTEALEAYEAGAEMVKVFPVRHVGTNYLKDIQGPLPFIQGMAVGGVSDENIQDYLANGWSSVGLGSSLVHPNWIEQKDFDKIEEQARKIITKVKEI</sequence>
<accession>A0ABY8V264</accession>
<dbReference type="PANTHER" id="PTHR30246">
    <property type="entry name" value="2-KETO-3-DEOXY-6-PHOSPHOGLUCONATE ALDOLASE"/>
    <property type="match status" value="1"/>
</dbReference>
<dbReference type="Pfam" id="PF01081">
    <property type="entry name" value="Aldolase"/>
    <property type="match status" value="1"/>
</dbReference>
<comment type="similarity">
    <text evidence="2">Belongs to the KHG/KDPG aldolase family.</text>
</comment>
<name>A0ABY8V264_9BACI</name>
<gene>
    <name evidence="6" type="ORF">QNI29_05395</name>
</gene>
<comment type="pathway">
    <text evidence="1">Carbohydrate acid metabolism.</text>
</comment>
<evidence type="ECO:0000256" key="4">
    <source>
        <dbReference type="ARBA" id="ARBA00023239"/>
    </source>
</evidence>
<keyword evidence="4" id="KW-0456">Lyase</keyword>
<proteinExistence type="inferred from homology"/>
<evidence type="ECO:0000256" key="1">
    <source>
        <dbReference type="ARBA" id="ARBA00004761"/>
    </source>
</evidence>
<evidence type="ECO:0000256" key="5">
    <source>
        <dbReference type="ARBA" id="ARBA00023277"/>
    </source>
</evidence>
<keyword evidence="7" id="KW-1185">Reference proteome</keyword>
<organism evidence="6 7">
    <name type="scientific">Pontibacillus chungwhensis</name>
    <dbReference type="NCBI Taxonomy" id="265426"/>
    <lineage>
        <taxon>Bacteria</taxon>
        <taxon>Bacillati</taxon>
        <taxon>Bacillota</taxon>
        <taxon>Bacilli</taxon>
        <taxon>Bacillales</taxon>
        <taxon>Bacillaceae</taxon>
        <taxon>Pontibacillus</taxon>
    </lineage>
</organism>
<dbReference type="EMBL" id="CP126446">
    <property type="protein sequence ID" value="WIF99091.1"/>
    <property type="molecule type" value="Genomic_DNA"/>
</dbReference>
<dbReference type="InterPro" id="IPR013785">
    <property type="entry name" value="Aldolase_TIM"/>
</dbReference>
<dbReference type="CDD" id="cd00452">
    <property type="entry name" value="KDPG_aldolase"/>
    <property type="match status" value="1"/>
</dbReference>
<dbReference type="Gene3D" id="3.20.20.70">
    <property type="entry name" value="Aldolase class I"/>
    <property type="match status" value="1"/>
</dbReference>